<name>A0A226DLF9_FOLCA</name>
<organism evidence="1 2">
    <name type="scientific">Folsomia candida</name>
    <name type="common">Springtail</name>
    <dbReference type="NCBI Taxonomy" id="158441"/>
    <lineage>
        <taxon>Eukaryota</taxon>
        <taxon>Metazoa</taxon>
        <taxon>Ecdysozoa</taxon>
        <taxon>Arthropoda</taxon>
        <taxon>Hexapoda</taxon>
        <taxon>Collembola</taxon>
        <taxon>Entomobryomorpha</taxon>
        <taxon>Isotomoidea</taxon>
        <taxon>Isotomidae</taxon>
        <taxon>Proisotominae</taxon>
        <taxon>Folsomia</taxon>
    </lineage>
</organism>
<proteinExistence type="predicted"/>
<gene>
    <name evidence="1" type="ORF">Fcan01_18899</name>
</gene>
<protein>
    <submittedName>
        <fullName evidence="1">Uncharacterized protein</fullName>
    </submittedName>
</protein>
<sequence>MKLLLPSDKVDRLIGKCKAILKSDNNTIQKVSELEGTLVSACPATRYGLLYTRDLEIEKTQALQKSFGDYRTKMMRHLQDGALIVKIEWQRAIGTKTEWICI</sequence>
<dbReference type="AlphaFoldDB" id="A0A226DLF9"/>
<accession>A0A226DLF9</accession>
<dbReference type="Proteomes" id="UP000198287">
    <property type="component" value="Unassembled WGS sequence"/>
</dbReference>
<comment type="caution">
    <text evidence="1">The sequence shown here is derived from an EMBL/GenBank/DDBJ whole genome shotgun (WGS) entry which is preliminary data.</text>
</comment>
<evidence type="ECO:0000313" key="1">
    <source>
        <dbReference type="EMBL" id="OXA46375.1"/>
    </source>
</evidence>
<evidence type="ECO:0000313" key="2">
    <source>
        <dbReference type="Proteomes" id="UP000198287"/>
    </source>
</evidence>
<keyword evidence="2" id="KW-1185">Reference proteome</keyword>
<reference evidence="1 2" key="1">
    <citation type="submission" date="2015-12" db="EMBL/GenBank/DDBJ databases">
        <title>The genome of Folsomia candida.</title>
        <authorList>
            <person name="Faddeeva A."/>
            <person name="Derks M.F."/>
            <person name="Anvar Y."/>
            <person name="Smit S."/>
            <person name="Van Straalen N."/>
            <person name="Roelofs D."/>
        </authorList>
    </citation>
    <scope>NUCLEOTIDE SEQUENCE [LARGE SCALE GENOMIC DNA]</scope>
    <source>
        <strain evidence="1 2">VU population</strain>
        <tissue evidence="1">Whole body</tissue>
    </source>
</reference>
<dbReference type="EMBL" id="LNIX01000015">
    <property type="protein sequence ID" value="OXA46375.1"/>
    <property type="molecule type" value="Genomic_DNA"/>
</dbReference>